<dbReference type="InterPro" id="IPR056729">
    <property type="entry name" value="GMPPB_C"/>
</dbReference>
<dbReference type="AlphaFoldDB" id="A0A1G2BAG0"/>
<dbReference type="Proteomes" id="UP000176420">
    <property type="component" value="Unassembled WGS sequence"/>
</dbReference>
<evidence type="ECO:0000256" key="1">
    <source>
        <dbReference type="ARBA" id="ARBA00022679"/>
    </source>
</evidence>
<dbReference type="Gene3D" id="2.160.10.10">
    <property type="entry name" value="Hexapeptide repeat proteins"/>
    <property type="match status" value="1"/>
</dbReference>
<keyword evidence="2" id="KW-0012">Acyltransferase</keyword>
<evidence type="ECO:0000313" key="5">
    <source>
        <dbReference type="Proteomes" id="UP000176420"/>
    </source>
</evidence>
<dbReference type="EMBL" id="MHKI01000026">
    <property type="protein sequence ID" value="OGY86005.1"/>
    <property type="molecule type" value="Genomic_DNA"/>
</dbReference>
<protein>
    <recommendedName>
        <fullName evidence="3">Mannose-1-phosphate guanyltransferase C-terminal domain-containing protein</fullName>
    </recommendedName>
</protein>
<dbReference type="InterPro" id="IPR011004">
    <property type="entry name" value="Trimer_LpxA-like_sf"/>
</dbReference>
<keyword evidence="1" id="KW-0808">Transferase</keyword>
<sequence>MLPKISELFDLTQTDQAEIFSGLEKIWEAIPNIADYLAYYLENHQVADLSKLNQAEYMGQQVIIGEGTVIEPGVVIKGPALIGKNCQIRKGAYLRENVIIGHNSVVGNCTELKNVLLFNNVQAAHFNYIGDSILGYKVHLGTGAKITNAKTPQSEIKIVTHYHTHQTGLHKFGALIGDFTEIGANTVTAPGSIIGRNCLLYPLIFWRGVLPANSLVKIHQQQEITVKKGHGI</sequence>
<evidence type="ECO:0000256" key="2">
    <source>
        <dbReference type="ARBA" id="ARBA00023315"/>
    </source>
</evidence>
<dbReference type="GO" id="GO:0016779">
    <property type="term" value="F:nucleotidyltransferase activity"/>
    <property type="evidence" value="ECO:0007669"/>
    <property type="project" value="UniProtKB-ARBA"/>
</dbReference>
<dbReference type="PANTHER" id="PTHR43584:SF8">
    <property type="entry name" value="N-ACETYLMURAMATE ALPHA-1-PHOSPHATE URIDYLYLTRANSFERASE"/>
    <property type="match status" value="1"/>
</dbReference>
<feature type="domain" description="Mannose-1-phosphate guanyltransferase C-terminal" evidence="3">
    <location>
        <begin position="76"/>
        <end position="149"/>
    </location>
</feature>
<dbReference type="GO" id="GO:0016746">
    <property type="term" value="F:acyltransferase activity"/>
    <property type="evidence" value="ECO:0007669"/>
    <property type="project" value="UniProtKB-KW"/>
</dbReference>
<comment type="caution">
    <text evidence="4">The sequence shown here is derived from an EMBL/GenBank/DDBJ whole genome shotgun (WGS) entry which is preliminary data.</text>
</comment>
<proteinExistence type="predicted"/>
<reference evidence="4 5" key="1">
    <citation type="journal article" date="2016" name="Nat. Commun.">
        <title>Thousands of microbial genomes shed light on interconnected biogeochemical processes in an aquifer system.</title>
        <authorList>
            <person name="Anantharaman K."/>
            <person name="Brown C.T."/>
            <person name="Hug L.A."/>
            <person name="Sharon I."/>
            <person name="Castelle C.J."/>
            <person name="Probst A.J."/>
            <person name="Thomas B.C."/>
            <person name="Singh A."/>
            <person name="Wilkins M.J."/>
            <person name="Karaoz U."/>
            <person name="Brodie E.L."/>
            <person name="Williams K.H."/>
            <person name="Hubbard S.S."/>
            <person name="Banfield J.F."/>
        </authorList>
    </citation>
    <scope>NUCLEOTIDE SEQUENCE [LARGE SCALE GENOMIC DNA]</scope>
</reference>
<evidence type="ECO:0000313" key="4">
    <source>
        <dbReference type="EMBL" id="OGY86005.1"/>
    </source>
</evidence>
<name>A0A1G2BAG0_9BACT</name>
<dbReference type="Pfam" id="PF25087">
    <property type="entry name" value="GMPPB_C"/>
    <property type="match status" value="1"/>
</dbReference>
<dbReference type="PANTHER" id="PTHR43584">
    <property type="entry name" value="NUCLEOTIDYL TRANSFERASE"/>
    <property type="match status" value="1"/>
</dbReference>
<dbReference type="SUPFAM" id="SSF51161">
    <property type="entry name" value="Trimeric LpxA-like enzymes"/>
    <property type="match status" value="1"/>
</dbReference>
<gene>
    <name evidence="4" type="ORF">A2319_00350</name>
</gene>
<accession>A0A1G2BAG0</accession>
<evidence type="ECO:0000259" key="3">
    <source>
        <dbReference type="Pfam" id="PF25087"/>
    </source>
</evidence>
<organism evidence="4 5">
    <name type="scientific">Candidatus Kerfeldbacteria bacterium RIFOXYB2_FULL_38_14</name>
    <dbReference type="NCBI Taxonomy" id="1798547"/>
    <lineage>
        <taxon>Bacteria</taxon>
        <taxon>Candidatus Kerfeldiibacteriota</taxon>
    </lineage>
</organism>
<dbReference type="InterPro" id="IPR050065">
    <property type="entry name" value="GlmU-like"/>
</dbReference>